<sequence length="154" mass="17098">MMAVYPIVTVLTGFQVANLVPYFAKILPQLLDLYTCTRETELTGHEGTVPPLLFCNKNSYLPAYLVPMTISLTLRPNCSQEYVATGESTSTKIFGVMYITLTGLINSMVLTSRPWATLGKSLSYNVKLAPILWWALPSGLSTRKLSGTYYMMDP</sequence>
<dbReference type="EMBL" id="QTSX02002887">
    <property type="protein sequence ID" value="KAJ9073732.1"/>
    <property type="molecule type" value="Genomic_DNA"/>
</dbReference>
<proteinExistence type="predicted"/>
<evidence type="ECO:0000313" key="1">
    <source>
        <dbReference type="EMBL" id="KAJ9073732.1"/>
    </source>
</evidence>
<name>A0ACC2TGJ9_9FUNG</name>
<organism evidence="1 2">
    <name type="scientific">Entomophthora muscae</name>
    <dbReference type="NCBI Taxonomy" id="34485"/>
    <lineage>
        <taxon>Eukaryota</taxon>
        <taxon>Fungi</taxon>
        <taxon>Fungi incertae sedis</taxon>
        <taxon>Zoopagomycota</taxon>
        <taxon>Entomophthoromycotina</taxon>
        <taxon>Entomophthoromycetes</taxon>
        <taxon>Entomophthorales</taxon>
        <taxon>Entomophthoraceae</taxon>
        <taxon>Entomophthora</taxon>
    </lineage>
</organism>
<comment type="caution">
    <text evidence="1">The sequence shown here is derived from an EMBL/GenBank/DDBJ whole genome shotgun (WGS) entry which is preliminary data.</text>
</comment>
<accession>A0ACC2TGJ9</accession>
<reference evidence="1" key="1">
    <citation type="submission" date="2022-04" db="EMBL/GenBank/DDBJ databases">
        <title>Genome of the entomopathogenic fungus Entomophthora muscae.</title>
        <authorList>
            <person name="Elya C."/>
            <person name="Lovett B.R."/>
            <person name="Lee E."/>
            <person name="Macias A.M."/>
            <person name="Hajek A.E."/>
            <person name="De Bivort B.L."/>
            <person name="Kasson M.T."/>
            <person name="De Fine Licht H.H."/>
            <person name="Stajich J.E."/>
        </authorList>
    </citation>
    <scope>NUCLEOTIDE SEQUENCE</scope>
    <source>
        <strain evidence="1">Berkeley</strain>
    </source>
</reference>
<protein>
    <submittedName>
        <fullName evidence="1">Uncharacterized protein</fullName>
    </submittedName>
</protein>
<gene>
    <name evidence="1" type="ORF">DSO57_1012953</name>
</gene>
<evidence type="ECO:0000313" key="2">
    <source>
        <dbReference type="Proteomes" id="UP001165960"/>
    </source>
</evidence>
<keyword evidence="2" id="KW-1185">Reference proteome</keyword>
<dbReference type="Proteomes" id="UP001165960">
    <property type="component" value="Unassembled WGS sequence"/>
</dbReference>